<dbReference type="PANTHER" id="PTHR40448:SF1">
    <property type="entry name" value="TWO-COMPONENT SENSOR HISTIDINE KINASE"/>
    <property type="match status" value="1"/>
</dbReference>
<dbReference type="GO" id="GO:0042802">
    <property type="term" value="F:identical protein binding"/>
    <property type="evidence" value="ECO:0007669"/>
    <property type="project" value="TreeGrafter"/>
</dbReference>
<dbReference type="InterPro" id="IPR036890">
    <property type="entry name" value="HATPase_C_sf"/>
</dbReference>
<keyword evidence="4" id="KW-1133">Transmembrane helix</keyword>
<feature type="transmembrane region" description="Helical" evidence="4">
    <location>
        <begin position="6"/>
        <end position="28"/>
    </location>
</feature>
<evidence type="ECO:0000256" key="4">
    <source>
        <dbReference type="SAM" id="Phobius"/>
    </source>
</evidence>
<keyword evidence="4" id="KW-0812">Transmembrane</keyword>
<dbReference type="Pfam" id="PF14501">
    <property type="entry name" value="HATPase_c_5"/>
    <property type="match status" value="1"/>
</dbReference>
<name>A0AAW4WLK9_9FIRM</name>
<protein>
    <submittedName>
        <fullName evidence="6">GHKL domain-containing protein</fullName>
    </submittedName>
</protein>
<keyword evidence="3" id="KW-0418">Kinase</keyword>
<dbReference type="RefSeq" id="WP_227710681.1">
    <property type="nucleotide sequence ID" value="NZ_JAJEQW010000016.1"/>
</dbReference>
<reference evidence="6" key="1">
    <citation type="submission" date="2021-10" db="EMBL/GenBank/DDBJ databases">
        <title>Anaerobic single-cell dispensing facilitates the cultivation of human gut bacteria.</title>
        <authorList>
            <person name="Afrizal A."/>
        </authorList>
    </citation>
    <scope>NUCLEOTIDE SEQUENCE</scope>
    <source>
        <strain evidence="6">CLA-AA-H204</strain>
    </source>
</reference>
<dbReference type="InterPro" id="IPR032834">
    <property type="entry name" value="NatK-like_C"/>
</dbReference>
<dbReference type="Gene3D" id="3.30.565.10">
    <property type="entry name" value="Histidine kinase-like ATPase, C-terminal domain"/>
    <property type="match status" value="1"/>
</dbReference>
<dbReference type="InterPro" id="IPR016120">
    <property type="entry name" value="Sig_transdc_His_kin_SpoOB"/>
</dbReference>
<evidence type="ECO:0000259" key="5">
    <source>
        <dbReference type="Pfam" id="PF14501"/>
    </source>
</evidence>
<evidence type="ECO:0000256" key="1">
    <source>
        <dbReference type="ARBA" id="ARBA00022553"/>
    </source>
</evidence>
<dbReference type="PANTHER" id="PTHR40448">
    <property type="entry name" value="TWO-COMPONENT SENSOR HISTIDINE KINASE"/>
    <property type="match status" value="1"/>
</dbReference>
<dbReference type="EMBL" id="JAJEQW010000016">
    <property type="protein sequence ID" value="MCC2243173.1"/>
    <property type="molecule type" value="Genomic_DNA"/>
</dbReference>
<feature type="transmembrane region" description="Helical" evidence="4">
    <location>
        <begin position="155"/>
        <end position="173"/>
    </location>
</feature>
<sequence>MSLWMSLLNNVAVSVFGSVLAASFCDALDRRKNRIIFWICIALIPIAQGIIYYVWEDGFLRQIYPLLVHVPLILLLCGLTGKLLWPFFSVMAAYLCCQLRRWLALLTVEILGGGALMLDAVELLITLPLLFGLLHFMTPAVRYISCYSRKMQCQFGVIPVLYYVFDYLTRVYTDLLSSGAPVVVEFMPFICCGAYLVFLLYNFTKGQEENRMREIQKSLDMQVAQSMREITALRESQNLASRYRHDLRHHLQYLYACLENHQIQKAEDYISDICNELEQQKVIQYCENEAANLILSSFAGRAEAEGIVMKVEGGMKAKAVISDADLCVLLSNALENAIHACREVQKEGKEARIEVQIYEKQQQVFLQIKNSCAGAPIFENGVPVSKKKGHGIGTRSICAIVERYGGVYTFSLEKEYFVLRLNLSEKNVDSVHFTAV</sequence>
<dbReference type="GO" id="GO:0000155">
    <property type="term" value="F:phosphorelay sensor kinase activity"/>
    <property type="evidence" value="ECO:0007669"/>
    <property type="project" value="InterPro"/>
</dbReference>
<evidence type="ECO:0000256" key="2">
    <source>
        <dbReference type="ARBA" id="ARBA00022679"/>
    </source>
</evidence>
<feature type="domain" description="Sensor histidine kinase NatK-like C-terminal" evidence="5">
    <location>
        <begin position="324"/>
        <end position="423"/>
    </location>
</feature>
<evidence type="ECO:0000313" key="7">
    <source>
        <dbReference type="Proteomes" id="UP001198893"/>
    </source>
</evidence>
<feature type="transmembrane region" description="Helical" evidence="4">
    <location>
        <begin position="67"/>
        <end position="95"/>
    </location>
</feature>
<comment type="caution">
    <text evidence="6">The sequence shown here is derived from an EMBL/GenBank/DDBJ whole genome shotgun (WGS) entry which is preliminary data.</text>
</comment>
<proteinExistence type="predicted"/>
<gene>
    <name evidence="6" type="ORF">LKD47_12900</name>
</gene>
<evidence type="ECO:0000256" key="3">
    <source>
        <dbReference type="ARBA" id="ARBA00022777"/>
    </source>
</evidence>
<feature type="transmembrane region" description="Helical" evidence="4">
    <location>
        <begin position="35"/>
        <end position="55"/>
    </location>
</feature>
<evidence type="ECO:0000313" key="6">
    <source>
        <dbReference type="EMBL" id="MCC2243173.1"/>
    </source>
</evidence>
<accession>A0AAW4WLK9</accession>
<feature type="transmembrane region" description="Helical" evidence="4">
    <location>
        <begin position="179"/>
        <end position="203"/>
    </location>
</feature>
<dbReference type="CDD" id="cd16935">
    <property type="entry name" value="HATPase_AgrC-ComD-like"/>
    <property type="match status" value="1"/>
</dbReference>
<dbReference type="SUPFAM" id="SSF55890">
    <property type="entry name" value="Sporulation response regulatory protein Spo0B"/>
    <property type="match status" value="1"/>
</dbReference>
<keyword evidence="4" id="KW-0472">Membrane</keyword>
<organism evidence="6 7">
    <name type="scientific">Roseburia amylophila</name>
    <dbReference type="NCBI Taxonomy" id="2981794"/>
    <lineage>
        <taxon>Bacteria</taxon>
        <taxon>Bacillati</taxon>
        <taxon>Bacillota</taxon>
        <taxon>Clostridia</taxon>
        <taxon>Lachnospirales</taxon>
        <taxon>Lachnospiraceae</taxon>
        <taxon>Roseburia</taxon>
    </lineage>
</organism>
<dbReference type="Proteomes" id="UP001198893">
    <property type="component" value="Unassembled WGS sequence"/>
</dbReference>
<dbReference type="AlphaFoldDB" id="A0AAW4WLK9"/>
<keyword evidence="1" id="KW-0597">Phosphoprotein</keyword>
<keyword evidence="2" id="KW-0808">Transferase</keyword>